<dbReference type="SUPFAM" id="SSF52540">
    <property type="entry name" value="P-loop containing nucleoside triphosphate hydrolases"/>
    <property type="match status" value="1"/>
</dbReference>
<evidence type="ECO:0000256" key="2">
    <source>
        <dbReference type="ARBA" id="ARBA00022741"/>
    </source>
</evidence>
<keyword evidence="1" id="KW-0813">Transport</keyword>
<organism evidence="5 6">
    <name type="scientific">Oleispira antarctica RB-8</name>
    <dbReference type="NCBI Taxonomy" id="698738"/>
    <lineage>
        <taxon>Bacteria</taxon>
        <taxon>Pseudomonadati</taxon>
        <taxon>Pseudomonadota</taxon>
        <taxon>Gammaproteobacteria</taxon>
        <taxon>Oceanospirillales</taxon>
        <taxon>Oceanospirillaceae</taxon>
        <taxon>Oleispira</taxon>
    </lineage>
</organism>
<evidence type="ECO:0000313" key="6">
    <source>
        <dbReference type="Proteomes" id="UP000032749"/>
    </source>
</evidence>
<dbReference type="InterPro" id="IPR003593">
    <property type="entry name" value="AAA+_ATPase"/>
</dbReference>
<evidence type="ECO:0000256" key="3">
    <source>
        <dbReference type="ARBA" id="ARBA00022840"/>
    </source>
</evidence>
<dbReference type="STRING" id="698738.OLEAN_C01610"/>
<name>R4YJG9_OLEAN</name>
<dbReference type="KEGG" id="oai:OLEAN_C01610"/>
<dbReference type="InterPro" id="IPR017911">
    <property type="entry name" value="MacB-like_ATP-bd"/>
</dbReference>
<dbReference type="GO" id="GO:0005524">
    <property type="term" value="F:ATP binding"/>
    <property type="evidence" value="ECO:0007669"/>
    <property type="project" value="UniProtKB-KW"/>
</dbReference>
<keyword evidence="3" id="KW-0067">ATP-binding</keyword>
<dbReference type="PANTHER" id="PTHR24220:SF611">
    <property type="entry name" value="ATP-BINDING COMPONENT OF ABC TRANSPORTER-RELATED"/>
    <property type="match status" value="1"/>
</dbReference>
<dbReference type="GO" id="GO:0016887">
    <property type="term" value="F:ATP hydrolysis activity"/>
    <property type="evidence" value="ECO:0007669"/>
    <property type="project" value="InterPro"/>
</dbReference>
<evidence type="ECO:0000313" key="5">
    <source>
        <dbReference type="EMBL" id="CCK74337.1"/>
    </source>
</evidence>
<dbReference type="GO" id="GO:0022857">
    <property type="term" value="F:transmembrane transporter activity"/>
    <property type="evidence" value="ECO:0007669"/>
    <property type="project" value="TreeGrafter"/>
</dbReference>
<dbReference type="PROSITE" id="PS50893">
    <property type="entry name" value="ABC_TRANSPORTER_2"/>
    <property type="match status" value="1"/>
</dbReference>
<dbReference type="HOGENOM" id="CLU_000604_1_22_6"/>
<dbReference type="GO" id="GO:0005886">
    <property type="term" value="C:plasma membrane"/>
    <property type="evidence" value="ECO:0007669"/>
    <property type="project" value="TreeGrafter"/>
</dbReference>
<dbReference type="Gene3D" id="3.40.50.300">
    <property type="entry name" value="P-loop containing nucleotide triphosphate hydrolases"/>
    <property type="match status" value="1"/>
</dbReference>
<dbReference type="Proteomes" id="UP000032749">
    <property type="component" value="Chromosome"/>
</dbReference>
<proteinExistence type="predicted"/>
<keyword evidence="6" id="KW-1185">Reference proteome</keyword>
<dbReference type="InterPro" id="IPR003439">
    <property type="entry name" value="ABC_transporter-like_ATP-bd"/>
</dbReference>
<dbReference type="PANTHER" id="PTHR24220">
    <property type="entry name" value="IMPORT ATP-BINDING PROTEIN"/>
    <property type="match status" value="1"/>
</dbReference>
<evidence type="ECO:0000256" key="1">
    <source>
        <dbReference type="ARBA" id="ARBA00022448"/>
    </source>
</evidence>
<feature type="domain" description="ABC transporter" evidence="4">
    <location>
        <begin position="3"/>
        <end position="231"/>
    </location>
</feature>
<evidence type="ECO:0000259" key="4">
    <source>
        <dbReference type="PROSITE" id="PS50893"/>
    </source>
</evidence>
<protein>
    <submittedName>
        <fullName evidence="5">ABC transporter, ATP binding subunit</fullName>
    </submittedName>
</protein>
<dbReference type="InterPro" id="IPR015854">
    <property type="entry name" value="ABC_transpr_LolD-like"/>
</dbReference>
<dbReference type="AlphaFoldDB" id="R4YJG9"/>
<sequence>MTVSIRNLRFSYDKTSHDPILEIPEWSVAAGEHVFLHGPSGSGKSTLLNLLAGILATTEGSIKILDQSLDLMSERQRDKFRANHIGLVFQQFNLIHYLSALDNIRLANHFTSAPFRRKTDSRAKELLKTLGINDALHNQPASSLSTGQQQRVAIARSLINTPELLIVDEPTSALDSQSRDAFMTMLMETVTQHNITLIFVSHDQSLTRYFSRTVALQEINVARGHHSCLSA</sequence>
<gene>
    <name evidence="5" type="ORF">OLEAN_C01610</name>
</gene>
<dbReference type="EMBL" id="FO203512">
    <property type="protein sequence ID" value="CCK74337.1"/>
    <property type="molecule type" value="Genomic_DNA"/>
</dbReference>
<dbReference type="Pfam" id="PF00005">
    <property type="entry name" value="ABC_tran"/>
    <property type="match status" value="1"/>
</dbReference>
<dbReference type="OrthoDB" id="9802264at2"/>
<keyword evidence="2" id="KW-0547">Nucleotide-binding</keyword>
<accession>R4YJG9</accession>
<reference evidence="5 6" key="1">
    <citation type="journal article" date="2013" name="Nat. Commun.">
        <title>Genome sequence and functional genomic analysis of the oil-degrading bacterium Oleispira antarctica.</title>
        <authorList>
            <person name="Kube M."/>
            <person name="Chernikova T.N."/>
            <person name="Al-Ramahi Y."/>
            <person name="Beloqui A."/>
            <person name="Lopez-Cortez N."/>
            <person name="Guazzaroni M.E."/>
            <person name="Heipieper H.J."/>
            <person name="Klages S."/>
            <person name="Kotsyurbenko O.R."/>
            <person name="Langer I."/>
            <person name="Nechitaylo T.Y."/>
            <person name="Lunsdorf H."/>
            <person name="Fernandez M."/>
            <person name="Juarez S."/>
            <person name="Ciordia S."/>
            <person name="Singer A."/>
            <person name="Kagan O."/>
            <person name="Egorova O."/>
            <person name="Petit P.A."/>
            <person name="Stogios P."/>
            <person name="Kim Y."/>
            <person name="Tchigvintsev A."/>
            <person name="Flick R."/>
            <person name="Denaro R."/>
            <person name="Genovese M."/>
            <person name="Albar J.P."/>
            <person name="Reva O.N."/>
            <person name="Martinez-Gomariz M."/>
            <person name="Tran H."/>
            <person name="Ferrer M."/>
            <person name="Savchenko A."/>
            <person name="Yakunin A.F."/>
            <person name="Yakimov M.M."/>
            <person name="Golyshina O.V."/>
            <person name="Reinhardt R."/>
            <person name="Golyshin P.N."/>
        </authorList>
    </citation>
    <scope>NUCLEOTIDE SEQUENCE [LARGE SCALE GENOMIC DNA]</scope>
</reference>
<dbReference type="SMART" id="SM00382">
    <property type="entry name" value="AAA"/>
    <property type="match status" value="1"/>
</dbReference>
<dbReference type="CDD" id="cd03255">
    <property type="entry name" value="ABC_MJ0796_LolCDE_FtsE"/>
    <property type="match status" value="1"/>
</dbReference>
<dbReference type="InterPro" id="IPR027417">
    <property type="entry name" value="P-loop_NTPase"/>
</dbReference>